<evidence type="ECO:0000256" key="1">
    <source>
        <dbReference type="ARBA" id="ARBA00004123"/>
    </source>
</evidence>
<evidence type="ECO:0000256" key="3">
    <source>
        <dbReference type="ARBA" id="ARBA00017484"/>
    </source>
</evidence>
<dbReference type="InterPro" id="IPR037794">
    <property type="entry name" value="TAF12"/>
</dbReference>
<dbReference type="GO" id="GO:0005634">
    <property type="term" value="C:nucleus"/>
    <property type="evidence" value="ECO:0007669"/>
    <property type="project" value="UniProtKB-SubCell"/>
</dbReference>
<evidence type="ECO:0000259" key="9">
    <source>
        <dbReference type="Pfam" id="PF03847"/>
    </source>
</evidence>
<evidence type="ECO:0000256" key="5">
    <source>
        <dbReference type="ARBA" id="ARBA00023163"/>
    </source>
</evidence>
<dbReference type="InterPro" id="IPR009072">
    <property type="entry name" value="Histone-fold"/>
</dbReference>
<keyword evidence="11" id="KW-1185">Reference proteome</keyword>
<feature type="compositionally biased region" description="Low complexity" evidence="7">
    <location>
        <begin position="228"/>
        <end position="239"/>
    </location>
</feature>
<feature type="domain" description="Transcription initiation factor TFIID subunit 12" evidence="9">
    <location>
        <begin position="306"/>
        <end position="370"/>
    </location>
</feature>
<protein>
    <recommendedName>
        <fullName evidence="3">Transcription initiation factor TFIID subunit 12</fullName>
    </recommendedName>
</protein>
<evidence type="ECO:0000256" key="4">
    <source>
        <dbReference type="ARBA" id="ARBA00023015"/>
    </source>
</evidence>
<dbReference type="AlphaFoldDB" id="A0ABD6F045"/>
<dbReference type="Pfam" id="PF03847">
    <property type="entry name" value="TFIID_20kDa"/>
    <property type="match status" value="1"/>
</dbReference>
<comment type="caution">
    <text evidence="10">The sequence shown here is derived from an EMBL/GenBank/DDBJ whole genome shotgun (WGS) entry which is preliminary data.</text>
</comment>
<comment type="similarity">
    <text evidence="2">Belongs to the TAF12 family.</text>
</comment>
<dbReference type="PANTHER" id="PTHR12264">
    <property type="entry name" value="TRANSCRIPTION INITIATION FACTOR TFIID SUBUNIT 12"/>
    <property type="match status" value="1"/>
</dbReference>
<reference evidence="10 11" key="1">
    <citation type="submission" date="2024-08" db="EMBL/GenBank/DDBJ databases">
        <title>Gnathostoma spinigerum genome.</title>
        <authorList>
            <person name="Gonzalez-Bertolin B."/>
            <person name="Monzon S."/>
            <person name="Zaballos A."/>
            <person name="Jimenez P."/>
            <person name="Dekumyoy P."/>
            <person name="Varona S."/>
            <person name="Cuesta I."/>
            <person name="Sumanam S."/>
            <person name="Adisakwattana P."/>
            <person name="Gasser R.B."/>
            <person name="Hernandez-Gonzalez A."/>
            <person name="Young N.D."/>
            <person name="Perteguer M.J."/>
        </authorList>
    </citation>
    <scope>NUCLEOTIDE SEQUENCE [LARGE SCALE GENOMIC DNA]</scope>
    <source>
        <strain evidence="10">AL3</strain>
        <tissue evidence="10">Liver</tissue>
    </source>
</reference>
<dbReference type="CDD" id="cd07981">
    <property type="entry name" value="HFD_TAF12"/>
    <property type="match status" value="1"/>
</dbReference>
<dbReference type="SUPFAM" id="SSF47113">
    <property type="entry name" value="Histone-fold"/>
    <property type="match status" value="1"/>
</dbReference>
<keyword evidence="5" id="KW-0804">Transcription</keyword>
<evidence type="ECO:0000256" key="6">
    <source>
        <dbReference type="ARBA" id="ARBA00023242"/>
    </source>
</evidence>
<dbReference type="PANTHER" id="PTHR12264:SF21">
    <property type="entry name" value="TRANSCRIPTION INITIATION FACTOR TFIID SUBUNIT 12"/>
    <property type="match status" value="1"/>
</dbReference>
<dbReference type="EMBL" id="JBGFUD010009124">
    <property type="protein sequence ID" value="MFH4982372.1"/>
    <property type="molecule type" value="Genomic_DNA"/>
</dbReference>
<evidence type="ECO:0000256" key="7">
    <source>
        <dbReference type="SAM" id="MobiDB-lite"/>
    </source>
</evidence>
<feature type="chain" id="PRO_5044828437" description="Transcription initiation factor TFIID subunit 12" evidence="8">
    <location>
        <begin position="17"/>
        <end position="412"/>
    </location>
</feature>
<evidence type="ECO:0000313" key="10">
    <source>
        <dbReference type="EMBL" id="MFH4982372.1"/>
    </source>
</evidence>
<proteinExistence type="inferred from homology"/>
<feature type="signal peptide" evidence="8">
    <location>
        <begin position="1"/>
        <end position="16"/>
    </location>
</feature>
<accession>A0ABD6F045</accession>
<dbReference type="Proteomes" id="UP001608902">
    <property type="component" value="Unassembled WGS sequence"/>
</dbReference>
<keyword evidence="4" id="KW-0805">Transcription regulation</keyword>
<evidence type="ECO:0000313" key="11">
    <source>
        <dbReference type="Proteomes" id="UP001608902"/>
    </source>
</evidence>
<feature type="compositionally biased region" description="Low complexity" evidence="7">
    <location>
        <begin position="269"/>
        <end position="279"/>
    </location>
</feature>
<organism evidence="10 11">
    <name type="scientific">Gnathostoma spinigerum</name>
    <dbReference type="NCBI Taxonomy" id="75299"/>
    <lineage>
        <taxon>Eukaryota</taxon>
        <taxon>Metazoa</taxon>
        <taxon>Ecdysozoa</taxon>
        <taxon>Nematoda</taxon>
        <taxon>Chromadorea</taxon>
        <taxon>Rhabditida</taxon>
        <taxon>Spirurina</taxon>
        <taxon>Gnathostomatomorpha</taxon>
        <taxon>Gnathostomatoidea</taxon>
        <taxon>Gnathostomatidae</taxon>
        <taxon>Gnathostoma</taxon>
    </lineage>
</organism>
<feature type="compositionally biased region" description="Polar residues" evidence="7">
    <location>
        <begin position="245"/>
        <end position="261"/>
    </location>
</feature>
<dbReference type="Gene3D" id="1.10.20.10">
    <property type="entry name" value="Histone, subunit A"/>
    <property type="match status" value="1"/>
</dbReference>
<gene>
    <name evidence="10" type="ORF">AB6A40_009081</name>
</gene>
<comment type="subcellular location">
    <subcellularLocation>
        <location evidence="1">Nucleus</location>
    </subcellularLocation>
</comment>
<keyword evidence="6" id="KW-0539">Nucleus</keyword>
<evidence type="ECO:0000256" key="8">
    <source>
        <dbReference type="SAM" id="SignalP"/>
    </source>
</evidence>
<dbReference type="InterPro" id="IPR003228">
    <property type="entry name" value="TFIID_TAF12_dom"/>
</dbReference>
<keyword evidence="8" id="KW-0732">Signal</keyword>
<sequence length="412" mass="45980">MSIGCLIVTIFCSLLTDHICVVEKFSVRAYEVLVFKNYMSSQQNQMMSMQQQQQQSQQSLMLQQSSQSMQMPPCSNISSYQLAGQMGTPHVIPQTVTVMGQSGHPHQQGNPTSQLMQQVSHQIVSQQQAVHQQQQGQPTQQAQMIRHPIGQQQIMSGISPSNQQSQPHQPAPQMLQHQNINQPSMSHSPGFAQPSPSHMRVPSVGGYQQLSPHRPPVNCFPSSPAELSTQHTTQQHSTSFYRPSVQRTPVPNRSMGQSSAIRQALGHLPSTPTTSSSSSNHHVQCEHPVSVPTPTNCSAKLLERDALEALIKSVDPLETVEDDVTEALLQFVEEFVDDIVDHTARVAKHRSSNKLEPKDVQYVLERRYKIFLPTTQSNGAQSLNDRTPYSKYPATEAHRQRMNLIKKVIQKP</sequence>
<evidence type="ECO:0000256" key="2">
    <source>
        <dbReference type="ARBA" id="ARBA00007530"/>
    </source>
</evidence>
<name>A0ABD6F045_9BILA</name>
<feature type="region of interest" description="Disordered" evidence="7">
    <location>
        <begin position="180"/>
        <end position="289"/>
    </location>
</feature>